<evidence type="ECO:0000256" key="2">
    <source>
        <dbReference type="ARBA" id="ARBA00022980"/>
    </source>
</evidence>
<evidence type="ECO:0000313" key="6">
    <source>
        <dbReference type="EMBL" id="HAV91914.1"/>
    </source>
</evidence>
<dbReference type="Gene3D" id="1.10.287.610">
    <property type="entry name" value="Helix hairpin bin"/>
    <property type="match status" value="1"/>
</dbReference>
<dbReference type="PANTHER" id="PTHR12534">
    <property type="entry name" value="30S RIBOSOMAL PROTEIN S2 PROKARYOTIC AND ORGANELLAR"/>
    <property type="match status" value="1"/>
</dbReference>
<dbReference type="AlphaFoldDB" id="A0A350H8P8"/>
<dbReference type="InterPro" id="IPR023591">
    <property type="entry name" value="Ribosomal_uS2_flav_dom_sf"/>
</dbReference>
<dbReference type="SUPFAM" id="SSF52313">
    <property type="entry name" value="Ribosomal protein S2"/>
    <property type="match status" value="1"/>
</dbReference>
<protein>
    <recommendedName>
        <fullName evidence="4 5">Small ribosomal subunit protein uS2</fullName>
    </recommendedName>
</protein>
<dbReference type="GO" id="GO:0003735">
    <property type="term" value="F:structural constituent of ribosome"/>
    <property type="evidence" value="ECO:0007669"/>
    <property type="project" value="InterPro"/>
</dbReference>
<dbReference type="Proteomes" id="UP000264062">
    <property type="component" value="Unassembled WGS sequence"/>
</dbReference>
<dbReference type="PRINTS" id="PR00395">
    <property type="entry name" value="RIBOSOMALS2"/>
</dbReference>
<sequence>MKITIEELLKAGVHFGHKTERWNPKMKPYIFAARNDIYIIDLLKTMEQLKKAHEKIKNIVANGGEVLYVGTKKQAKDIIKQEAESSESYFISERWLGGLLTNFSTVKKTIERLKDYEKKMTTGGFKNLTKKEITGKEREIEKLTRMFGGIKNMERLPEAIFIVDTKKHKIAIHEANLMGVPVIALVDTNSDPDSVAVPIPGNDDAIKSIEIVTQVISAAVSEGRLMRKEISIANENARTARKQDENGFSEEVVIEDAEAKSERIKKTTRRVE</sequence>
<dbReference type="CDD" id="cd01425">
    <property type="entry name" value="RPS2"/>
    <property type="match status" value="1"/>
</dbReference>
<gene>
    <name evidence="5 6" type="primary">rpsB</name>
    <name evidence="6" type="ORF">DCW38_01870</name>
</gene>
<keyword evidence="2 5" id="KW-0689">Ribosomal protein</keyword>
<dbReference type="NCBIfam" id="TIGR01011">
    <property type="entry name" value="rpsB_bact"/>
    <property type="match status" value="1"/>
</dbReference>
<dbReference type="PANTHER" id="PTHR12534:SF0">
    <property type="entry name" value="SMALL RIBOSOMAL SUBUNIT PROTEIN US2M"/>
    <property type="match status" value="1"/>
</dbReference>
<keyword evidence="3 5" id="KW-0687">Ribonucleoprotein</keyword>
<comment type="caution">
    <text evidence="6">The sequence shown here is derived from an EMBL/GenBank/DDBJ whole genome shotgun (WGS) entry which is preliminary data.</text>
</comment>
<name>A0A350H8P8_UNCW3</name>
<proteinExistence type="inferred from homology"/>
<dbReference type="Pfam" id="PF00318">
    <property type="entry name" value="Ribosomal_S2"/>
    <property type="match status" value="1"/>
</dbReference>
<dbReference type="HAMAP" id="MF_00291_B">
    <property type="entry name" value="Ribosomal_uS2_B"/>
    <property type="match status" value="1"/>
</dbReference>
<evidence type="ECO:0000256" key="3">
    <source>
        <dbReference type="ARBA" id="ARBA00023274"/>
    </source>
</evidence>
<reference evidence="6 7" key="1">
    <citation type="journal article" date="2018" name="Nat. Biotechnol.">
        <title>A standardized bacterial taxonomy based on genome phylogeny substantially revises the tree of life.</title>
        <authorList>
            <person name="Parks D.H."/>
            <person name="Chuvochina M."/>
            <person name="Waite D.W."/>
            <person name="Rinke C."/>
            <person name="Skarshewski A."/>
            <person name="Chaumeil P.A."/>
            <person name="Hugenholtz P."/>
        </authorList>
    </citation>
    <scope>NUCLEOTIDE SEQUENCE [LARGE SCALE GENOMIC DNA]</scope>
    <source>
        <strain evidence="6">UBA9956</strain>
    </source>
</reference>
<dbReference type="InterPro" id="IPR001865">
    <property type="entry name" value="Ribosomal_uS2"/>
</dbReference>
<evidence type="ECO:0000256" key="1">
    <source>
        <dbReference type="ARBA" id="ARBA00006242"/>
    </source>
</evidence>
<dbReference type="GO" id="GO:0022627">
    <property type="term" value="C:cytosolic small ribosomal subunit"/>
    <property type="evidence" value="ECO:0007669"/>
    <property type="project" value="TreeGrafter"/>
</dbReference>
<accession>A0A350H8P8</accession>
<dbReference type="EMBL" id="DMZY01000059">
    <property type="protein sequence ID" value="HAV91914.1"/>
    <property type="molecule type" value="Genomic_DNA"/>
</dbReference>
<dbReference type="InterPro" id="IPR018130">
    <property type="entry name" value="Ribosomal_uS2_CS"/>
</dbReference>
<organism evidence="6 7">
    <name type="scientific">candidate division WOR-3 bacterium</name>
    <dbReference type="NCBI Taxonomy" id="2052148"/>
    <lineage>
        <taxon>Bacteria</taxon>
        <taxon>Bacteria division WOR-3</taxon>
    </lineage>
</organism>
<evidence type="ECO:0000256" key="5">
    <source>
        <dbReference type="HAMAP-Rule" id="MF_00291"/>
    </source>
</evidence>
<dbReference type="InterPro" id="IPR005706">
    <property type="entry name" value="Ribosomal_uS2_bac/mit/plastid"/>
</dbReference>
<dbReference type="PROSITE" id="PS00962">
    <property type="entry name" value="RIBOSOMAL_S2_1"/>
    <property type="match status" value="1"/>
</dbReference>
<dbReference type="Gene3D" id="3.40.50.10490">
    <property type="entry name" value="Glucose-6-phosphate isomerase like protein, domain 1"/>
    <property type="match status" value="1"/>
</dbReference>
<comment type="similarity">
    <text evidence="1 5">Belongs to the universal ribosomal protein uS2 family.</text>
</comment>
<evidence type="ECO:0000256" key="4">
    <source>
        <dbReference type="ARBA" id="ARBA00035256"/>
    </source>
</evidence>
<evidence type="ECO:0000313" key="7">
    <source>
        <dbReference type="Proteomes" id="UP000264062"/>
    </source>
</evidence>
<dbReference type="GO" id="GO:0006412">
    <property type="term" value="P:translation"/>
    <property type="evidence" value="ECO:0007669"/>
    <property type="project" value="UniProtKB-UniRule"/>
</dbReference>